<protein>
    <recommendedName>
        <fullName evidence="2">protein-tyrosine-phosphatase</fullName>
        <ecNumber evidence="2">3.1.3.48</ecNumber>
    </recommendedName>
</protein>
<comment type="similarity">
    <text evidence="1">Belongs to the protein-tyrosine phosphatase family. Non-receptor class CDC14 subfamily.</text>
</comment>
<dbReference type="AlphaFoldDB" id="X6LAC3"/>
<evidence type="ECO:0000259" key="6">
    <source>
        <dbReference type="PROSITE" id="PS50056"/>
    </source>
</evidence>
<proteinExistence type="inferred from homology"/>
<name>X6LAC3_RETFI</name>
<feature type="non-terminal residue" evidence="7">
    <location>
        <position position="143"/>
    </location>
</feature>
<dbReference type="PROSITE" id="PS50056">
    <property type="entry name" value="TYR_PHOSPHATASE_2"/>
    <property type="match status" value="1"/>
</dbReference>
<feature type="domain" description="Tyrosine-protein phosphatase" evidence="5">
    <location>
        <begin position="18"/>
        <end position="143"/>
    </location>
</feature>
<dbReference type="Gene3D" id="3.90.190.10">
    <property type="entry name" value="Protein tyrosine phosphatase superfamily"/>
    <property type="match status" value="1"/>
</dbReference>
<dbReference type="SUPFAM" id="SSF52799">
    <property type="entry name" value="(Phosphotyrosine protein) phosphatases II"/>
    <property type="match status" value="1"/>
</dbReference>
<dbReference type="InterPro" id="IPR050561">
    <property type="entry name" value="PTP"/>
</dbReference>
<evidence type="ECO:0000256" key="2">
    <source>
        <dbReference type="ARBA" id="ARBA00013064"/>
    </source>
</evidence>
<dbReference type="EMBL" id="ASPP01045303">
    <property type="protein sequence ID" value="ETN98962.1"/>
    <property type="molecule type" value="Genomic_DNA"/>
</dbReference>
<dbReference type="FunFam" id="3.90.190.10:FF:000006">
    <property type="entry name" value="Dual specificity protein phosphatase CDC14B"/>
    <property type="match status" value="1"/>
</dbReference>
<gene>
    <name evidence="7" type="ORF">RFI_38525</name>
</gene>
<dbReference type="InterPro" id="IPR016130">
    <property type="entry name" value="Tyr_Pase_AS"/>
</dbReference>
<keyword evidence="8" id="KW-1185">Reference proteome</keyword>
<dbReference type="Pfam" id="PF22785">
    <property type="entry name" value="Tc-R-P"/>
    <property type="match status" value="1"/>
</dbReference>
<dbReference type="InterPro" id="IPR044506">
    <property type="entry name" value="CDC14_C"/>
</dbReference>
<dbReference type="InterPro" id="IPR029021">
    <property type="entry name" value="Prot-tyrosine_phosphatase-like"/>
</dbReference>
<dbReference type="PROSITE" id="PS00383">
    <property type="entry name" value="TYR_PHOSPHATASE_1"/>
    <property type="match status" value="1"/>
</dbReference>
<keyword evidence="4" id="KW-0904">Protein phosphatase</keyword>
<dbReference type="OrthoDB" id="266663at2759"/>
<sequence>MKTFNINDYERLERVEYGDLNAIIPQKLIAFAGPHDRDIDEDGYPALTPQFYIPIWKKLGVTTIVRLNKKCYDKAVWTNEGFAHYDLYFVDGTTPSLAIVQQFLRICETAKGAIAVHCKAGLGRTGTLIGCYIMKHFAWSAAE</sequence>
<evidence type="ECO:0000259" key="5">
    <source>
        <dbReference type="PROSITE" id="PS50054"/>
    </source>
</evidence>
<dbReference type="InterPro" id="IPR000387">
    <property type="entry name" value="Tyr_Pase_dom"/>
</dbReference>
<dbReference type="InterPro" id="IPR020422">
    <property type="entry name" value="TYR_PHOSPHATASE_DUAL_dom"/>
</dbReference>
<organism evidence="7 8">
    <name type="scientific">Reticulomyxa filosa</name>
    <dbReference type="NCBI Taxonomy" id="46433"/>
    <lineage>
        <taxon>Eukaryota</taxon>
        <taxon>Sar</taxon>
        <taxon>Rhizaria</taxon>
        <taxon>Retaria</taxon>
        <taxon>Foraminifera</taxon>
        <taxon>Monothalamids</taxon>
        <taxon>Reticulomyxidae</taxon>
        <taxon>Reticulomyxa</taxon>
    </lineage>
</organism>
<accession>X6LAC3</accession>
<dbReference type="GO" id="GO:0004725">
    <property type="term" value="F:protein tyrosine phosphatase activity"/>
    <property type="evidence" value="ECO:0007669"/>
    <property type="project" value="UniProtKB-EC"/>
</dbReference>
<dbReference type="Proteomes" id="UP000023152">
    <property type="component" value="Unassembled WGS sequence"/>
</dbReference>
<evidence type="ECO:0000313" key="7">
    <source>
        <dbReference type="EMBL" id="ETN98962.1"/>
    </source>
</evidence>
<evidence type="ECO:0000256" key="4">
    <source>
        <dbReference type="ARBA" id="ARBA00022912"/>
    </source>
</evidence>
<dbReference type="PROSITE" id="PS50054">
    <property type="entry name" value="TYR_PHOSPHATASE_DUAL"/>
    <property type="match status" value="1"/>
</dbReference>
<comment type="caution">
    <text evidence="7">The sequence shown here is derived from an EMBL/GenBank/DDBJ whole genome shotgun (WGS) entry which is preliminary data.</text>
</comment>
<dbReference type="CDD" id="cd14499">
    <property type="entry name" value="CDC14_C"/>
    <property type="match status" value="1"/>
</dbReference>
<dbReference type="PANTHER" id="PTHR23339">
    <property type="entry name" value="TYROSINE SPECIFIC PROTEIN PHOSPHATASE AND DUAL SPECIFICITY PROTEIN PHOSPHATASE"/>
    <property type="match status" value="1"/>
</dbReference>
<evidence type="ECO:0000256" key="3">
    <source>
        <dbReference type="ARBA" id="ARBA00022801"/>
    </source>
</evidence>
<feature type="domain" description="Tyrosine specific protein phosphatases" evidence="6">
    <location>
        <begin position="101"/>
        <end position="143"/>
    </location>
</feature>
<dbReference type="EC" id="3.1.3.48" evidence="2"/>
<evidence type="ECO:0000313" key="8">
    <source>
        <dbReference type="Proteomes" id="UP000023152"/>
    </source>
</evidence>
<reference evidence="7 8" key="1">
    <citation type="journal article" date="2013" name="Curr. Biol.">
        <title>The Genome of the Foraminiferan Reticulomyxa filosa.</title>
        <authorList>
            <person name="Glockner G."/>
            <person name="Hulsmann N."/>
            <person name="Schleicher M."/>
            <person name="Noegel A.A."/>
            <person name="Eichinger L."/>
            <person name="Gallinger C."/>
            <person name="Pawlowski J."/>
            <person name="Sierra R."/>
            <person name="Euteneuer U."/>
            <person name="Pillet L."/>
            <person name="Moustafa A."/>
            <person name="Platzer M."/>
            <person name="Groth M."/>
            <person name="Szafranski K."/>
            <person name="Schliwa M."/>
        </authorList>
    </citation>
    <scope>NUCLEOTIDE SEQUENCE [LARGE SCALE GENOMIC DNA]</scope>
</reference>
<keyword evidence="3" id="KW-0378">Hydrolase</keyword>
<evidence type="ECO:0000256" key="1">
    <source>
        <dbReference type="ARBA" id="ARBA00007315"/>
    </source>
</evidence>